<dbReference type="Proteomes" id="UP001325479">
    <property type="component" value="Chromosome"/>
</dbReference>
<dbReference type="EMBL" id="CP139965">
    <property type="protein sequence ID" value="WQD79811.1"/>
    <property type="molecule type" value="Genomic_DNA"/>
</dbReference>
<dbReference type="Gene3D" id="3.40.50.10540">
    <property type="entry name" value="Crotonobetainyl-coa:carnitine coa-transferase, domain 1"/>
    <property type="match status" value="1"/>
</dbReference>
<evidence type="ECO:0000313" key="3">
    <source>
        <dbReference type="Proteomes" id="UP001325479"/>
    </source>
</evidence>
<protein>
    <submittedName>
        <fullName evidence="2">CaiB/BaiF CoA-transferase family protein</fullName>
    </submittedName>
</protein>
<dbReference type="PANTHER" id="PTHR48228">
    <property type="entry name" value="SUCCINYL-COA--D-CITRAMALATE COA-TRANSFERASE"/>
    <property type="match status" value="1"/>
</dbReference>
<evidence type="ECO:0000313" key="2">
    <source>
        <dbReference type="EMBL" id="WQD79811.1"/>
    </source>
</evidence>
<evidence type="ECO:0000256" key="1">
    <source>
        <dbReference type="SAM" id="MobiDB-lite"/>
    </source>
</evidence>
<dbReference type="Gene3D" id="3.30.1540.10">
    <property type="entry name" value="formyl-coa transferase, domain 3"/>
    <property type="match status" value="1"/>
</dbReference>
<dbReference type="PANTHER" id="PTHR48228:SF5">
    <property type="entry name" value="ALPHA-METHYLACYL-COA RACEMASE"/>
    <property type="match status" value="1"/>
</dbReference>
<dbReference type="Pfam" id="PF02515">
    <property type="entry name" value="CoA_transf_3"/>
    <property type="match status" value="1"/>
</dbReference>
<dbReference type="InterPro" id="IPR044855">
    <property type="entry name" value="CoA-Trfase_III_dom3_sf"/>
</dbReference>
<proteinExistence type="predicted"/>
<keyword evidence="3" id="KW-1185">Reference proteome</keyword>
<dbReference type="InterPro" id="IPR003673">
    <property type="entry name" value="CoA-Trfase_fam_III"/>
</dbReference>
<gene>
    <name evidence="2" type="ORF">U0042_09105</name>
</gene>
<dbReference type="InterPro" id="IPR023606">
    <property type="entry name" value="CoA-Trfase_III_dom_1_sf"/>
</dbReference>
<accession>A0ABZ0WR52</accession>
<dbReference type="RefSeq" id="WP_232833340.1">
    <property type="nucleotide sequence ID" value="NZ_CP139965.1"/>
</dbReference>
<organism evidence="2 3">
    <name type="scientific">Paraburkholderia kururiensis</name>
    <dbReference type="NCBI Taxonomy" id="984307"/>
    <lineage>
        <taxon>Bacteria</taxon>
        <taxon>Pseudomonadati</taxon>
        <taxon>Pseudomonadota</taxon>
        <taxon>Betaproteobacteria</taxon>
        <taxon>Burkholderiales</taxon>
        <taxon>Burkholderiaceae</taxon>
        <taxon>Paraburkholderia</taxon>
    </lineage>
</organism>
<name>A0ABZ0WR52_9BURK</name>
<sequence length="378" mass="40492">MSSPAVLQGLRVLDLTRLLPGPVATLRLAELGADVLKIEAPGAGDDARVMMQSAADRVAGRPGAFYRIVNRGKRETRLDLKSESGRNVLKALARDADVLVESFRPGVMARLGLGYDTLRELNPKLVYCAITGYGSSGPFARRAGHDLNYVSYAGVLDQLASTDGTPVLPNFQIADLLGGALSAVTQILAALWHVSRGGEGRFLDVSMTHATYAHNVVAQIALANDDEEDQHAGHGLLNGGVPCYNLYRTLDGRWLAVGALELKFWETLCAAIDRPEWGTRHWSLGQAVGGTDAAALTRELAGVIASRTLKEWSTLLEPLDCCVSPVLTPAEAARHPLFTGATSEQPGAGKDAEARTAMQSERADMRAPLTGPQRQDKY</sequence>
<dbReference type="InterPro" id="IPR050509">
    <property type="entry name" value="CoA-transferase_III"/>
</dbReference>
<reference evidence="2 3" key="1">
    <citation type="submission" date="2023-12" db="EMBL/GenBank/DDBJ databases">
        <title>Genome sequencing and assembly of bacterial species from a model synthetic community.</title>
        <authorList>
            <person name="Hogle S.L."/>
        </authorList>
    </citation>
    <scope>NUCLEOTIDE SEQUENCE [LARGE SCALE GENOMIC DNA]</scope>
    <source>
        <strain evidence="2 3">HAMBI 2494</strain>
    </source>
</reference>
<feature type="region of interest" description="Disordered" evidence="1">
    <location>
        <begin position="339"/>
        <end position="378"/>
    </location>
</feature>
<dbReference type="SUPFAM" id="SSF89796">
    <property type="entry name" value="CoA-transferase family III (CaiB/BaiF)"/>
    <property type="match status" value="1"/>
</dbReference>